<dbReference type="PANTHER" id="PTHR13710:SF152">
    <property type="entry name" value="ATP-DEPENDENT DNA HELICASE Q5"/>
    <property type="match status" value="1"/>
</dbReference>
<feature type="region of interest" description="Disordered" evidence="10">
    <location>
        <begin position="923"/>
        <end position="1011"/>
    </location>
</feature>
<feature type="compositionally biased region" description="Polar residues" evidence="10">
    <location>
        <begin position="869"/>
        <end position="886"/>
    </location>
</feature>
<dbReference type="NCBIfam" id="TIGR00614">
    <property type="entry name" value="recQ_fam"/>
    <property type="match status" value="1"/>
</dbReference>
<dbReference type="GO" id="GO:0016787">
    <property type="term" value="F:hydrolase activity"/>
    <property type="evidence" value="ECO:0007669"/>
    <property type="project" value="UniProtKB-KW"/>
</dbReference>
<dbReference type="EC" id="5.6.2.4" evidence="9"/>
<comment type="catalytic activity">
    <reaction evidence="8">
        <text>Couples ATP hydrolysis with the unwinding of duplex DNA by translocating in the 3'-5' direction.</text>
        <dbReference type="EC" id="5.6.2.4"/>
    </reaction>
</comment>
<evidence type="ECO:0000256" key="6">
    <source>
        <dbReference type="ARBA" id="ARBA00023125"/>
    </source>
</evidence>
<comment type="caution">
    <text evidence="14">The sequence shown here is derived from an EMBL/GenBank/DDBJ whole genome shotgun (WGS) entry which is preliminary data.</text>
</comment>
<dbReference type="EMBL" id="JAAAIL010000153">
    <property type="protein sequence ID" value="KAG0279034.1"/>
    <property type="molecule type" value="Genomic_DNA"/>
</dbReference>
<dbReference type="CDD" id="cd17920">
    <property type="entry name" value="DEXHc_RecQ"/>
    <property type="match status" value="1"/>
</dbReference>
<evidence type="ECO:0000256" key="9">
    <source>
        <dbReference type="ARBA" id="ARBA00034808"/>
    </source>
</evidence>
<feature type="region of interest" description="Disordered" evidence="10">
    <location>
        <begin position="1054"/>
        <end position="1191"/>
    </location>
</feature>
<dbReference type="SUPFAM" id="SSF52540">
    <property type="entry name" value="P-loop containing nucleoside triphosphate hydrolases"/>
    <property type="match status" value="1"/>
</dbReference>
<dbReference type="GO" id="GO:0005737">
    <property type="term" value="C:cytoplasm"/>
    <property type="evidence" value="ECO:0007669"/>
    <property type="project" value="TreeGrafter"/>
</dbReference>
<dbReference type="InterPro" id="IPR001650">
    <property type="entry name" value="Helicase_C-like"/>
</dbReference>
<evidence type="ECO:0000256" key="10">
    <source>
        <dbReference type="SAM" id="MobiDB-lite"/>
    </source>
</evidence>
<keyword evidence="15" id="KW-1185">Reference proteome</keyword>
<dbReference type="GO" id="GO:0005524">
    <property type="term" value="F:ATP binding"/>
    <property type="evidence" value="ECO:0007669"/>
    <property type="project" value="UniProtKB-KW"/>
</dbReference>
<evidence type="ECO:0000256" key="3">
    <source>
        <dbReference type="ARBA" id="ARBA00022801"/>
    </source>
</evidence>
<keyword evidence="4" id="KW-0347">Helicase</keyword>
<dbReference type="InterPro" id="IPR004589">
    <property type="entry name" value="DNA_helicase_ATP-dep_RecQ"/>
</dbReference>
<feature type="compositionally biased region" description="Polar residues" evidence="10">
    <location>
        <begin position="994"/>
        <end position="1006"/>
    </location>
</feature>
<feature type="transmembrane region" description="Helical" evidence="11">
    <location>
        <begin position="784"/>
        <end position="803"/>
    </location>
</feature>
<dbReference type="PROSITE" id="PS00690">
    <property type="entry name" value="DEAH_ATP_HELICASE"/>
    <property type="match status" value="1"/>
</dbReference>
<feature type="compositionally biased region" description="Acidic residues" evidence="10">
    <location>
        <begin position="498"/>
        <end position="507"/>
    </location>
</feature>
<dbReference type="GO" id="GO:0003677">
    <property type="term" value="F:DNA binding"/>
    <property type="evidence" value="ECO:0007669"/>
    <property type="project" value="UniProtKB-KW"/>
</dbReference>
<comment type="similarity">
    <text evidence="1">Belongs to the helicase family. RecQ subfamily.</text>
</comment>
<keyword evidence="3" id="KW-0378">Hydrolase</keyword>
<dbReference type="InterPro" id="IPR021369">
    <property type="entry name" value="DUF2985"/>
</dbReference>
<dbReference type="GO" id="GO:0005634">
    <property type="term" value="C:nucleus"/>
    <property type="evidence" value="ECO:0007669"/>
    <property type="project" value="TreeGrafter"/>
</dbReference>
<keyword evidence="11" id="KW-0812">Transmembrane</keyword>
<feature type="compositionally biased region" description="Basic and acidic residues" evidence="10">
    <location>
        <begin position="930"/>
        <end position="944"/>
    </location>
</feature>
<keyword evidence="7" id="KW-0539">Nucleus</keyword>
<protein>
    <recommendedName>
        <fullName evidence="9">DNA 3'-5' helicase</fullName>
        <ecNumber evidence="9">5.6.2.4</ecNumber>
    </recommendedName>
</protein>
<evidence type="ECO:0000313" key="15">
    <source>
        <dbReference type="Proteomes" id="UP001194580"/>
    </source>
</evidence>
<evidence type="ECO:0000256" key="5">
    <source>
        <dbReference type="ARBA" id="ARBA00022840"/>
    </source>
</evidence>
<feature type="transmembrane region" description="Helical" evidence="11">
    <location>
        <begin position="1296"/>
        <end position="1320"/>
    </location>
</feature>
<dbReference type="Proteomes" id="UP001194580">
    <property type="component" value="Unassembled WGS sequence"/>
</dbReference>
<evidence type="ECO:0000313" key="14">
    <source>
        <dbReference type="EMBL" id="KAG0279034.1"/>
    </source>
</evidence>
<sequence length="1351" mass="150147">MSKGVTIVVSPLLALIHDQATALLRLGIKAAALNSSIGKTERAKVLRDLGLLEPMTKLLYVTPELLATTEFRKYITALHGRDMLARLVIDEAHCISEWGHDFRKDYKRLDYFRKAFPKLPIAALTATATEKVRQDIKTTLGLPEPPQLSFFMTSFNRDNLYYEVRFDVDRYENFHKFMRGVYKTRMKRLQASAESTRTLPPAKFTSARTYTPTEPPKILPDQKVEPVCGIIYCGQRATCDDLASKLVGDGVSAAAFHSGMTPKQRAEVQRRWCLEVPAADPEKKDGSSTTSAVGKPIDVIVATIAFGMGIDKANVRFVCHWEIPKTVEGFYQESGRAGRDGILSRCILYYSREDKSKIEFLLAMEAERQKQKGTKAGDPPQRKKSLQDTMDKFQKMVAYCENTTQCRHVFLCEYFGEVDVKKETVCQDGARCDICRTPDKVAKDKAEKLSALTSTGGRAQYMGGTKTFVGSDGTVQVQGAWQSASSALDRYDAGLAGYDDDYGDGSDDSERGEGSDDDEIENDSDNEKDDRRNRDDYDSDAERKAKRRKLLFGKSVDPSYYKKTETPALPSTAMLETITVNKYGLAQATSSKVALRFRELCYETVERALASLYQSSHKSLATDYLLRLIPNTTACLAKTELDARMGKFVKVLAVQIETTAFEASGTQNIYKTLLGHRVKDIKGFETKAMSALSLLTVQQQQSGGDHIGAQTSISANGAVTKDSNLAWTAAIELWLQQQQDVAAKDEGTRPPSEHVSLKTWIRNAPWSQYFKDGCRLIVKSPFNFFVFFCCLSVVVWGAFLVLLMGNMVKLKDDATQKLWIEIASQVLNGFFTLANVPVHPKRFIGFVRGIRVLREDKAIRQQFLARFSNSNGRDATNPPTATAGSNEQEQEQELLKRLQFYRCFPGYGRERIEAGVIMEQDSCAPPQFDSKADMRSRTMDRTETKVVVSRSRSRSKSQSRSRSVDHSKVSDGGGDPLASTLRPVVGLDGHDSTHTSGSPLPSTATSPVLPLSPNMRLRVDIAEEELNELLTEETHRVVHSVVLPFLPFPLDVADDSSNNTSTVNSSTGQDTGESMTRLEEGHGSMPLRSRVIQRGASYTALPRSSSSRRVSPRTRSRTMTMSMADDAPISSELPRRPTFVIHEDHGSTGAHSRSESHAGLGISSAQSPADFSADHKKKKKAPPPPVPMPEALTQEQMDWVDEHDAELLKRKERLQRAWPWYNYTIPSGIEPVDFFVHPEEQPPLSPTSSILLSSSPTTLVISPARFCLIVGSFNLNSMIQEILCGFMWGMNYRVRPGWVVGTGMAFGCLAAIVPSVLIMLHEQAMSRMRVVATAEEAIQDALDEKKVVSRP</sequence>
<name>A0AAD4DIG9_9FUNG</name>
<keyword evidence="5" id="KW-0067">ATP-binding</keyword>
<feature type="region of interest" description="Disordered" evidence="10">
    <location>
        <begin position="498"/>
        <end position="542"/>
    </location>
</feature>
<dbReference type="InterPro" id="IPR014001">
    <property type="entry name" value="Helicase_ATP-bd"/>
</dbReference>
<gene>
    <name evidence="14" type="ORF">BGZ95_002489</name>
</gene>
<dbReference type="InterPro" id="IPR032284">
    <property type="entry name" value="RecQ_Zn-bd"/>
</dbReference>
<evidence type="ECO:0000259" key="12">
    <source>
        <dbReference type="PROSITE" id="PS51192"/>
    </source>
</evidence>
<dbReference type="InterPro" id="IPR011545">
    <property type="entry name" value="DEAD/DEAH_box_helicase_dom"/>
</dbReference>
<dbReference type="SMART" id="SM00490">
    <property type="entry name" value="HELICc"/>
    <property type="match status" value="1"/>
</dbReference>
<keyword evidence="11" id="KW-1133">Transmembrane helix</keyword>
<reference evidence="14" key="1">
    <citation type="journal article" date="2020" name="Fungal Divers.">
        <title>Resolving the Mortierellaceae phylogeny through synthesis of multi-gene phylogenetics and phylogenomics.</title>
        <authorList>
            <person name="Vandepol N."/>
            <person name="Liber J."/>
            <person name="Desiro A."/>
            <person name="Na H."/>
            <person name="Kennedy M."/>
            <person name="Barry K."/>
            <person name="Grigoriev I.V."/>
            <person name="Miller A.N."/>
            <person name="O'Donnell K."/>
            <person name="Stajich J.E."/>
            <person name="Bonito G."/>
        </authorList>
    </citation>
    <scope>NUCLEOTIDE SEQUENCE</scope>
    <source>
        <strain evidence="14">NRRL 28262</strain>
    </source>
</reference>
<feature type="compositionally biased region" description="Basic and acidic residues" evidence="10">
    <location>
        <begin position="1141"/>
        <end position="1156"/>
    </location>
</feature>
<proteinExistence type="inferred from homology"/>
<feature type="region of interest" description="Disordered" evidence="10">
    <location>
        <begin position="869"/>
        <end position="888"/>
    </location>
</feature>
<dbReference type="Pfam" id="PF00271">
    <property type="entry name" value="Helicase_C"/>
    <property type="match status" value="1"/>
</dbReference>
<dbReference type="GO" id="GO:0005694">
    <property type="term" value="C:chromosome"/>
    <property type="evidence" value="ECO:0007669"/>
    <property type="project" value="TreeGrafter"/>
</dbReference>
<keyword evidence="11" id="KW-0472">Membrane</keyword>
<dbReference type="Pfam" id="PF11204">
    <property type="entry name" value="DUF2985"/>
    <property type="match status" value="1"/>
</dbReference>
<dbReference type="InterPro" id="IPR027417">
    <property type="entry name" value="P-loop_NTPase"/>
</dbReference>
<dbReference type="Pfam" id="PF16124">
    <property type="entry name" value="RecQ_Zn_bind"/>
    <property type="match status" value="1"/>
</dbReference>
<evidence type="ECO:0000256" key="11">
    <source>
        <dbReference type="SAM" id="Phobius"/>
    </source>
</evidence>
<dbReference type="GO" id="GO:0043138">
    <property type="term" value="F:3'-5' DNA helicase activity"/>
    <property type="evidence" value="ECO:0007669"/>
    <property type="project" value="UniProtKB-EC"/>
</dbReference>
<evidence type="ECO:0000256" key="7">
    <source>
        <dbReference type="ARBA" id="ARBA00023242"/>
    </source>
</evidence>
<dbReference type="GO" id="GO:0000724">
    <property type="term" value="P:double-strand break repair via homologous recombination"/>
    <property type="evidence" value="ECO:0007669"/>
    <property type="project" value="TreeGrafter"/>
</dbReference>
<dbReference type="PROSITE" id="PS51194">
    <property type="entry name" value="HELICASE_CTER"/>
    <property type="match status" value="1"/>
</dbReference>
<feature type="compositionally biased region" description="Basic and acidic residues" evidence="10">
    <location>
        <begin position="528"/>
        <end position="542"/>
    </location>
</feature>
<evidence type="ECO:0000256" key="1">
    <source>
        <dbReference type="ARBA" id="ARBA00005446"/>
    </source>
</evidence>
<dbReference type="InterPro" id="IPR002464">
    <property type="entry name" value="DNA/RNA_helicase_DEAH_CS"/>
</dbReference>
<keyword evidence="6" id="KW-0238">DNA-binding</keyword>
<dbReference type="PROSITE" id="PS51192">
    <property type="entry name" value="HELICASE_ATP_BIND_1"/>
    <property type="match status" value="1"/>
</dbReference>
<evidence type="ECO:0000259" key="13">
    <source>
        <dbReference type="PROSITE" id="PS51194"/>
    </source>
</evidence>
<keyword evidence="2" id="KW-0547">Nucleotide-binding</keyword>
<dbReference type="Gene3D" id="3.40.50.300">
    <property type="entry name" value="P-loop containing nucleotide triphosphate hydrolases"/>
    <property type="match status" value="2"/>
</dbReference>
<evidence type="ECO:0000256" key="4">
    <source>
        <dbReference type="ARBA" id="ARBA00022806"/>
    </source>
</evidence>
<accession>A0AAD4DIG9</accession>
<dbReference type="PANTHER" id="PTHR13710">
    <property type="entry name" value="DNA HELICASE RECQ FAMILY MEMBER"/>
    <property type="match status" value="1"/>
</dbReference>
<dbReference type="Pfam" id="PF00270">
    <property type="entry name" value="DEAD"/>
    <property type="match status" value="1"/>
</dbReference>
<feature type="domain" description="Helicase C-terminal" evidence="13">
    <location>
        <begin position="219"/>
        <end position="386"/>
    </location>
</feature>
<evidence type="ECO:0000256" key="2">
    <source>
        <dbReference type="ARBA" id="ARBA00022741"/>
    </source>
</evidence>
<feature type="compositionally biased region" description="Acidic residues" evidence="10">
    <location>
        <begin position="515"/>
        <end position="527"/>
    </location>
</feature>
<organism evidence="14 15">
    <name type="scientific">Linnemannia exigua</name>
    <dbReference type="NCBI Taxonomy" id="604196"/>
    <lineage>
        <taxon>Eukaryota</taxon>
        <taxon>Fungi</taxon>
        <taxon>Fungi incertae sedis</taxon>
        <taxon>Mucoromycota</taxon>
        <taxon>Mortierellomycotina</taxon>
        <taxon>Mortierellomycetes</taxon>
        <taxon>Mortierellales</taxon>
        <taxon>Mortierellaceae</taxon>
        <taxon>Linnemannia</taxon>
    </lineage>
</organism>
<feature type="compositionally biased region" description="Low complexity" evidence="10">
    <location>
        <begin position="1056"/>
        <end position="1067"/>
    </location>
</feature>
<evidence type="ECO:0000256" key="8">
    <source>
        <dbReference type="ARBA" id="ARBA00034617"/>
    </source>
</evidence>
<feature type="domain" description="Helicase ATP-binding" evidence="12">
    <location>
        <begin position="1"/>
        <end position="146"/>
    </location>
</feature>
<dbReference type="GO" id="GO:0009378">
    <property type="term" value="F:four-way junction helicase activity"/>
    <property type="evidence" value="ECO:0007669"/>
    <property type="project" value="TreeGrafter"/>
</dbReference>